<feature type="domain" description="Carrier" evidence="3">
    <location>
        <begin position="747"/>
        <end position="830"/>
    </location>
</feature>
<comment type="caution">
    <text evidence="4">The sequence shown here is derived from an EMBL/GenBank/DDBJ whole genome shotgun (WGS) entry which is preliminary data.</text>
</comment>
<dbReference type="InterPro" id="IPR010071">
    <property type="entry name" value="AA_adenyl_dom"/>
</dbReference>
<evidence type="ECO:0000259" key="3">
    <source>
        <dbReference type="PROSITE" id="PS50075"/>
    </source>
</evidence>
<dbReference type="Gene3D" id="2.30.38.10">
    <property type="entry name" value="Luciferase, Domain 3"/>
    <property type="match status" value="1"/>
</dbReference>
<dbReference type="Pfam" id="PF00975">
    <property type="entry name" value="Thioesterase"/>
    <property type="match status" value="1"/>
</dbReference>
<dbReference type="SMART" id="SM00823">
    <property type="entry name" value="PKS_PP"/>
    <property type="match status" value="1"/>
</dbReference>
<keyword evidence="5" id="KW-1185">Reference proteome</keyword>
<dbReference type="InterPro" id="IPR009081">
    <property type="entry name" value="PP-bd_ACP"/>
</dbReference>
<proteinExistence type="predicted"/>
<organism evidence="4 5">
    <name type="scientific">Prauserella cavernicola</name>
    <dbReference type="NCBI Taxonomy" id="2800127"/>
    <lineage>
        <taxon>Bacteria</taxon>
        <taxon>Bacillati</taxon>
        <taxon>Actinomycetota</taxon>
        <taxon>Actinomycetes</taxon>
        <taxon>Pseudonocardiales</taxon>
        <taxon>Pseudonocardiaceae</taxon>
        <taxon>Prauserella</taxon>
    </lineage>
</organism>
<dbReference type="Gene3D" id="3.30.559.30">
    <property type="entry name" value="Nonribosomal peptide synthetase, condensation domain"/>
    <property type="match status" value="1"/>
</dbReference>
<dbReference type="SUPFAM" id="SSF53474">
    <property type="entry name" value="alpha/beta-Hydrolases"/>
    <property type="match status" value="1"/>
</dbReference>
<dbReference type="GO" id="GO:0005737">
    <property type="term" value="C:cytoplasm"/>
    <property type="evidence" value="ECO:0007669"/>
    <property type="project" value="TreeGrafter"/>
</dbReference>
<name>A0A934V2P5_9PSEU</name>
<dbReference type="Pfam" id="PF00550">
    <property type="entry name" value="PP-binding"/>
    <property type="match status" value="1"/>
</dbReference>
<dbReference type="PANTHER" id="PTHR45527">
    <property type="entry name" value="NONRIBOSOMAL PEPTIDE SYNTHETASE"/>
    <property type="match status" value="1"/>
</dbReference>
<reference evidence="4" key="1">
    <citation type="submission" date="2020-12" db="EMBL/GenBank/DDBJ databases">
        <title>Prauserella sp. ASG 168, a novel actinomycete isolated from cave rock.</title>
        <authorList>
            <person name="Suriyachadkun C."/>
        </authorList>
    </citation>
    <scope>NUCLEOTIDE SEQUENCE</scope>
    <source>
        <strain evidence="4">ASG 168</strain>
    </source>
</reference>
<dbReference type="AlphaFoldDB" id="A0A934V2P5"/>
<dbReference type="Pfam" id="PF13193">
    <property type="entry name" value="AMP-binding_C"/>
    <property type="match status" value="1"/>
</dbReference>
<keyword evidence="1" id="KW-0596">Phosphopantetheine</keyword>
<dbReference type="GO" id="GO:0031177">
    <property type="term" value="F:phosphopantetheine binding"/>
    <property type="evidence" value="ECO:0007669"/>
    <property type="project" value="InterPro"/>
</dbReference>
<evidence type="ECO:0000313" key="4">
    <source>
        <dbReference type="EMBL" id="MBK1783312.1"/>
    </source>
</evidence>
<dbReference type="GO" id="GO:0044550">
    <property type="term" value="P:secondary metabolite biosynthetic process"/>
    <property type="evidence" value="ECO:0007669"/>
    <property type="project" value="TreeGrafter"/>
</dbReference>
<dbReference type="EMBL" id="JAENJH010000001">
    <property type="protein sequence ID" value="MBK1783312.1"/>
    <property type="molecule type" value="Genomic_DNA"/>
</dbReference>
<dbReference type="PANTHER" id="PTHR45527:SF1">
    <property type="entry name" value="FATTY ACID SYNTHASE"/>
    <property type="match status" value="1"/>
</dbReference>
<dbReference type="InterPro" id="IPR045851">
    <property type="entry name" value="AMP-bd_C_sf"/>
</dbReference>
<dbReference type="InterPro" id="IPR001031">
    <property type="entry name" value="Thioesterase"/>
</dbReference>
<dbReference type="RefSeq" id="WP_200314524.1">
    <property type="nucleotide sequence ID" value="NZ_JAENJH010000001.1"/>
</dbReference>
<evidence type="ECO:0000256" key="1">
    <source>
        <dbReference type="ARBA" id="ARBA00022450"/>
    </source>
</evidence>
<keyword evidence="2" id="KW-0597">Phosphoprotein</keyword>
<dbReference type="Pfam" id="PF00501">
    <property type="entry name" value="AMP-binding"/>
    <property type="match status" value="1"/>
</dbReference>
<dbReference type="SUPFAM" id="SSF56801">
    <property type="entry name" value="Acetyl-CoA synthetase-like"/>
    <property type="match status" value="1"/>
</dbReference>
<dbReference type="GO" id="GO:0043041">
    <property type="term" value="P:amino acid activation for nonribosomal peptide biosynthetic process"/>
    <property type="evidence" value="ECO:0007669"/>
    <property type="project" value="TreeGrafter"/>
</dbReference>
<dbReference type="PROSITE" id="PS00455">
    <property type="entry name" value="AMP_BINDING"/>
    <property type="match status" value="1"/>
</dbReference>
<dbReference type="InterPro" id="IPR025110">
    <property type="entry name" value="AMP-bd_C"/>
</dbReference>
<dbReference type="NCBIfam" id="TIGR01733">
    <property type="entry name" value="AA-adenyl-dom"/>
    <property type="match status" value="1"/>
</dbReference>
<dbReference type="SUPFAM" id="SSF52777">
    <property type="entry name" value="CoA-dependent acyltransferases"/>
    <property type="match status" value="1"/>
</dbReference>
<dbReference type="InterPro" id="IPR036736">
    <property type="entry name" value="ACP-like_sf"/>
</dbReference>
<gene>
    <name evidence="4" type="ORF">JHE00_03165</name>
</gene>
<sequence>MSATSLRDTREFWRTVLAAGGTTAVPRWTSAPAPGFAEHEAVLGEELSRSLRSLAAEAGAPVSAALLAAHVRVLAALTGERAVTTGYVTGPGPPLPCSLSTGRDAWRELLARAARTQELLRAHREVALDELRRELELPGPAFETEFAPTETGGELAETTMLRVTVVADGPGLAIRLRYRTTAFDSGCAARIAGYHRTALAQLVADPDTAYAWQSLLSAAEIRYQREELAGPRRALPDFRAHELFEQRVREQPDAVAAVHGGECWTYRQLNARANRLARALLARGLEPEGVVAVVTERDLDWLAGVLAILKAGGAYLPIEPRWPTERVAAALTRAGCELVITEPGVTAALEQALPALPRVTTLLAGEAAPYADDDLELSVGPDRLAYIYFTSGSTGEPKGAMCEHAGLLNHLLAKIDDLGVGEGDAVAQTAPQGFDISLWQLLAPLLVGGRTVLVAQEEILDAARFVDRVVEGEIAVLQVVPSYLEVVLSTLERHPRALPHLRCVSVTGEALKPGLARRWFRICPEITLVNAYGLTETSDDTNHEVMHEAPAGTVPLGRPIRNVGIDLLDDHLSPVPLGAPGEITFSGVCVGRGYVNDPERTRRAFLPDPHRQGLRLYRSGDHGRWRPDGKLEFLGRKDDQVKIRGFRIELGEVENALLRAPGVRDGAVVVAEHQSGSRNLVAFYSAADPVEPAVLRTRLEESLPPYMIPSAAHWRAHLPLTANGKIDRGALTTLAGELGLVEEDHLAPRTPAERRLAAAWADVLGVSASRIGRRDHFFELGGTSLSAVKLAVALDRAVTLADVTAHPVLADQAALLDGRSEQASGVLQRLSDEDGRGGELLVCFPDGGGNAVNFRPLAGALRGSGLAVYAAELPGHDPAAEHALFAPLSDVVDGVVAELRRIRPRRVLLWGHSSGTAFALETARRLWRERIEVGRLFLGAQLLGDAASRKAELAALDARGAADIAAGLSADGYAGLAELDPRRAERVAAAYRHDCAAAHRYFAGLLEDPDPERVPVPVTAVVAADDPVTEGYTESYADWARLAGPVTLRVLADGGHYFARTRPRPTAAAVVRATGPRRGKDNP</sequence>
<dbReference type="InterPro" id="IPR020806">
    <property type="entry name" value="PKS_PP-bd"/>
</dbReference>
<dbReference type="Gene3D" id="1.10.1200.10">
    <property type="entry name" value="ACP-like"/>
    <property type="match status" value="1"/>
</dbReference>
<dbReference type="Gene3D" id="3.40.50.980">
    <property type="match status" value="2"/>
</dbReference>
<dbReference type="PROSITE" id="PS50075">
    <property type="entry name" value="CARRIER"/>
    <property type="match status" value="1"/>
</dbReference>
<evidence type="ECO:0000313" key="5">
    <source>
        <dbReference type="Proteomes" id="UP000635245"/>
    </source>
</evidence>
<dbReference type="InterPro" id="IPR020845">
    <property type="entry name" value="AMP-binding_CS"/>
</dbReference>
<dbReference type="Proteomes" id="UP000635245">
    <property type="component" value="Unassembled WGS sequence"/>
</dbReference>
<dbReference type="CDD" id="cd05930">
    <property type="entry name" value="A_NRPS"/>
    <property type="match status" value="1"/>
</dbReference>
<protein>
    <submittedName>
        <fullName evidence="4">Amino acid adenylation domain-containing protein</fullName>
    </submittedName>
</protein>
<accession>A0A934V2P5</accession>
<dbReference type="InterPro" id="IPR000873">
    <property type="entry name" value="AMP-dep_synth/lig_dom"/>
</dbReference>
<dbReference type="Gene3D" id="3.30.300.30">
    <property type="match status" value="1"/>
</dbReference>
<dbReference type="FunFam" id="3.40.50.980:FF:000001">
    <property type="entry name" value="Non-ribosomal peptide synthetase"/>
    <property type="match status" value="1"/>
</dbReference>
<dbReference type="InterPro" id="IPR029058">
    <property type="entry name" value="AB_hydrolase_fold"/>
</dbReference>
<dbReference type="Gene3D" id="3.40.50.1820">
    <property type="entry name" value="alpha/beta hydrolase"/>
    <property type="match status" value="1"/>
</dbReference>
<evidence type="ECO:0000256" key="2">
    <source>
        <dbReference type="ARBA" id="ARBA00022553"/>
    </source>
</evidence>